<keyword evidence="2" id="KW-0472">Membrane</keyword>
<dbReference type="AlphaFoldDB" id="A0A2R6WCA0"/>
<evidence type="ECO:0000313" key="3">
    <source>
        <dbReference type="EMBL" id="PTQ31473.1"/>
    </source>
</evidence>
<protein>
    <recommendedName>
        <fullName evidence="5">Transmembrane protein</fullName>
    </recommendedName>
</protein>
<evidence type="ECO:0000256" key="1">
    <source>
        <dbReference type="SAM" id="MobiDB-lite"/>
    </source>
</evidence>
<organism evidence="3 4">
    <name type="scientific">Marchantia polymorpha</name>
    <name type="common">Common liverwort</name>
    <name type="synonym">Marchantia aquatica</name>
    <dbReference type="NCBI Taxonomy" id="3197"/>
    <lineage>
        <taxon>Eukaryota</taxon>
        <taxon>Viridiplantae</taxon>
        <taxon>Streptophyta</taxon>
        <taxon>Embryophyta</taxon>
        <taxon>Marchantiophyta</taxon>
        <taxon>Marchantiopsida</taxon>
        <taxon>Marchantiidae</taxon>
        <taxon>Marchantiales</taxon>
        <taxon>Marchantiaceae</taxon>
        <taxon>Marchantia</taxon>
    </lineage>
</organism>
<accession>A0A2R6WCA0</accession>
<feature type="transmembrane region" description="Helical" evidence="2">
    <location>
        <begin position="246"/>
        <end position="268"/>
    </location>
</feature>
<name>A0A2R6WCA0_MARPO</name>
<keyword evidence="2" id="KW-1133">Transmembrane helix</keyword>
<feature type="region of interest" description="Disordered" evidence="1">
    <location>
        <begin position="355"/>
        <end position="385"/>
    </location>
</feature>
<proteinExistence type="predicted"/>
<feature type="transmembrane region" description="Helical" evidence="2">
    <location>
        <begin position="163"/>
        <end position="191"/>
    </location>
</feature>
<keyword evidence="2" id="KW-0812">Transmembrane</keyword>
<feature type="compositionally biased region" description="Acidic residues" evidence="1">
    <location>
        <begin position="18"/>
        <end position="30"/>
    </location>
</feature>
<sequence length="453" mass="50555">MESVHASEPSEGRPSPPSEDDEELPTDEESTTNRSRMAHTSTCSNREQFIAEQEILIGKLENLRESLVKPVIGYAVVLMLLSQQTFRSYTQPPAGLDEHGRMQTGVPIMLYSIFSSMSFYTSVSALVLCVGCFVPKRLRVLSKLGNNALRAHRTMSQEKMTEVTVLLMKVVGVNAMLVVSVCFCVGAHAAAGFAVTPSQSINRLTVLITTIVGGWMFSSCALSLLQDALQYARYDRESRIGQILHILVAMVFALLSSLPFTGLFLSYAGGCCQSFFPNLEDRFSDTFLRHKFEFWRELVEEMTEKRPWCSSSSSSSHRRESAVYQNPTFHPFMQQQSSYSERPWYGAAKESMRPRALMARDSSPGAHRELGDGSSSSCSTPAETKTREYRLLCTPPVVFLSGTMESSSNSRRRRSPSGSCRNRQIGEALEHRASERSSASWRESVLTSMCSRR</sequence>
<evidence type="ECO:0000256" key="2">
    <source>
        <dbReference type="SAM" id="Phobius"/>
    </source>
</evidence>
<dbReference type="EMBL" id="KZ772783">
    <property type="protein sequence ID" value="PTQ31473.1"/>
    <property type="molecule type" value="Genomic_DNA"/>
</dbReference>
<feature type="transmembrane region" description="Helical" evidence="2">
    <location>
        <begin position="203"/>
        <end position="225"/>
    </location>
</feature>
<feature type="compositionally biased region" description="Polar residues" evidence="1">
    <location>
        <begin position="373"/>
        <end position="383"/>
    </location>
</feature>
<feature type="compositionally biased region" description="Polar residues" evidence="1">
    <location>
        <begin position="33"/>
        <end position="43"/>
    </location>
</feature>
<keyword evidence="4" id="KW-1185">Reference proteome</keyword>
<evidence type="ECO:0000313" key="4">
    <source>
        <dbReference type="Proteomes" id="UP000244005"/>
    </source>
</evidence>
<dbReference type="Proteomes" id="UP000244005">
    <property type="component" value="Unassembled WGS sequence"/>
</dbReference>
<feature type="region of interest" description="Disordered" evidence="1">
    <location>
        <begin position="1"/>
        <end position="43"/>
    </location>
</feature>
<feature type="non-terminal residue" evidence="3">
    <location>
        <position position="453"/>
    </location>
</feature>
<reference evidence="4" key="1">
    <citation type="journal article" date="2017" name="Cell">
        <title>Insights into land plant evolution garnered from the Marchantia polymorpha genome.</title>
        <authorList>
            <person name="Bowman J.L."/>
            <person name="Kohchi T."/>
            <person name="Yamato K.T."/>
            <person name="Jenkins J."/>
            <person name="Shu S."/>
            <person name="Ishizaki K."/>
            <person name="Yamaoka S."/>
            <person name="Nishihama R."/>
            <person name="Nakamura Y."/>
            <person name="Berger F."/>
            <person name="Adam C."/>
            <person name="Aki S.S."/>
            <person name="Althoff F."/>
            <person name="Araki T."/>
            <person name="Arteaga-Vazquez M.A."/>
            <person name="Balasubrmanian S."/>
            <person name="Barry K."/>
            <person name="Bauer D."/>
            <person name="Boehm C.R."/>
            <person name="Briginshaw L."/>
            <person name="Caballero-Perez J."/>
            <person name="Catarino B."/>
            <person name="Chen F."/>
            <person name="Chiyoda S."/>
            <person name="Chovatia M."/>
            <person name="Davies K.M."/>
            <person name="Delmans M."/>
            <person name="Demura T."/>
            <person name="Dierschke T."/>
            <person name="Dolan L."/>
            <person name="Dorantes-Acosta A.E."/>
            <person name="Eklund D.M."/>
            <person name="Florent S.N."/>
            <person name="Flores-Sandoval E."/>
            <person name="Fujiyama A."/>
            <person name="Fukuzawa H."/>
            <person name="Galik B."/>
            <person name="Grimanelli D."/>
            <person name="Grimwood J."/>
            <person name="Grossniklaus U."/>
            <person name="Hamada T."/>
            <person name="Haseloff J."/>
            <person name="Hetherington A.J."/>
            <person name="Higo A."/>
            <person name="Hirakawa Y."/>
            <person name="Hundley H.N."/>
            <person name="Ikeda Y."/>
            <person name="Inoue K."/>
            <person name="Inoue S.I."/>
            <person name="Ishida S."/>
            <person name="Jia Q."/>
            <person name="Kakita M."/>
            <person name="Kanazawa T."/>
            <person name="Kawai Y."/>
            <person name="Kawashima T."/>
            <person name="Kennedy M."/>
            <person name="Kinose K."/>
            <person name="Kinoshita T."/>
            <person name="Kohara Y."/>
            <person name="Koide E."/>
            <person name="Komatsu K."/>
            <person name="Kopischke S."/>
            <person name="Kubo M."/>
            <person name="Kyozuka J."/>
            <person name="Lagercrantz U."/>
            <person name="Lin S.S."/>
            <person name="Lindquist E."/>
            <person name="Lipzen A.M."/>
            <person name="Lu C.W."/>
            <person name="De Luna E."/>
            <person name="Martienssen R.A."/>
            <person name="Minamino N."/>
            <person name="Mizutani M."/>
            <person name="Mizutani M."/>
            <person name="Mochizuki N."/>
            <person name="Monte I."/>
            <person name="Mosher R."/>
            <person name="Nagasaki H."/>
            <person name="Nakagami H."/>
            <person name="Naramoto S."/>
            <person name="Nishitani K."/>
            <person name="Ohtani M."/>
            <person name="Okamoto T."/>
            <person name="Okumura M."/>
            <person name="Phillips J."/>
            <person name="Pollak B."/>
            <person name="Reinders A."/>
            <person name="Rovekamp M."/>
            <person name="Sano R."/>
            <person name="Sawa S."/>
            <person name="Schmid M.W."/>
            <person name="Shirakawa M."/>
            <person name="Solano R."/>
            <person name="Spunde A."/>
            <person name="Suetsugu N."/>
            <person name="Sugano S."/>
            <person name="Sugiyama A."/>
            <person name="Sun R."/>
            <person name="Suzuki Y."/>
            <person name="Takenaka M."/>
            <person name="Takezawa D."/>
            <person name="Tomogane H."/>
            <person name="Tsuzuki M."/>
            <person name="Ueda T."/>
            <person name="Umeda M."/>
            <person name="Ward J.M."/>
            <person name="Watanabe Y."/>
            <person name="Yazaki K."/>
            <person name="Yokoyama R."/>
            <person name="Yoshitake Y."/>
            <person name="Yotsui I."/>
            <person name="Zachgo S."/>
            <person name="Schmutz J."/>
        </authorList>
    </citation>
    <scope>NUCLEOTIDE SEQUENCE [LARGE SCALE GENOMIC DNA]</scope>
    <source>
        <strain evidence="4">Tak-1</strain>
    </source>
</reference>
<feature type="region of interest" description="Disordered" evidence="1">
    <location>
        <begin position="402"/>
        <end position="453"/>
    </location>
</feature>
<gene>
    <name evidence="3" type="ORF">MARPO_0111s0031</name>
</gene>
<dbReference type="OrthoDB" id="10334340at2759"/>
<feature type="transmembrane region" description="Helical" evidence="2">
    <location>
        <begin position="106"/>
        <end position="134"/>
    </location>
</feature>
<evidence type="ECO:0008006" key="5">
    <source>
        <dbReference type="Google" id="ProtNLM"/>
    </source>
</evidence>